<keyword evidence="2" id="KW-0472">Membrane</keyword>
<dbReference type="AlphaFoldDB" id="A0A075B137"/>
<evidence type="ECO:0000256" key="2">
    <source>
        <dbReference type="SAM" id="Phobius"/>
    </source>
</evidence>
<protein>
    <recommendedName>
        <fullName evidence="3">THUMP domain-containing protein</fullName>
    </recommendedName>
</protein>
<dbReference type="OrthoDB" id="367221at2759"/>
<dbReference type="InterPro" id="IPR040183">
    <property type="entry name" value="THUMPD1-like"/>
</dbReference>
<feature type="transmembrane region" description="Helical" evidence="2">
    <location>
        <begin position="413"/>
        <end position="433"/>
    </location>
</feature>
<dbReference type="GO" id="GO:0006400">
    <property type="term" value="P:tRNA modification"/>
    <property type="evidence" value="ECO:0007669"/>
    <property type="project" value="InterPro"/>
</dbReference>
<proteinExistence type="predicted"/>
<accession>A0A075B137</accession>
<dbReference type="SUPFAM" id="SSF143437">
    <property type="entry name" value="THUMP domain-like"/>
    <property type="match status" value="1"/>
</dbReference>
<dbReference type="GO" id="GO:0003723">
    <property type="term" value="F:RNA binding"/>
    <property type="evidence" value="ECO:0007669"/>
    <property type="project" value="UniProtKB-UniRule"/>
</dbReference>
<gene>
    <name evidence="4" type="ORF">O9G_003447</name>
</gene>
<dbReference type="HOGENOM" id="CLU_592042_0_0_1"/>
<evidence type="ECO:0000256" key="1">
    <source>
        <dbReference type="PROSITE-ProRule" id="PRU00529"/>
    </source>
</evidence>
<keyword evidence="5" id="KW-1185">Reference proteome</keyword>
<dbReference type="PANTHER" id="PTHR13452:SF10">
    <property type="entry name" value="THUMP DOMAIN-CONTAINING PROTEIN 1"/>
    <property type="match status" value="1"/>
</dbReference>
<dbReference type="InterPro" id="IPR004114">
    <property type="entry name" value="THUMP_dom"/>
</dbReference>
<keyword evidence="1" id="KW-0694">RNA-binding</keyword>
<dbReference type="STRING" id="988480.A0A075B137"/>
<evidence type="ECO:0000259" key="3">
    <source>
        <dbReference type="PROSITE" id="PS51165"/>
    </source>
</evidence>
<evidence type="ECO:0000313" key="5">
    <source>
        <dbReference type="Proteomes" id="UP000030755"/>
    </source>
</evidence>
<dbReference type="PANTHER" id="PTHR13452">
    <property type="entry name" value="THUMP DOMAIN CONTAINING PROTEIN 1-RELATED"/>
    <property type="match status" value="1"/>
</dbReference>
<dbReference type="CDD" id="cd11717">
    <property type="entry name" value="THUMP_THUMPD1_like"/>
    <property type="match status" value="1"/>
</dbReference>
<dbReference type="Pfam" id="PF02926">
    <property type="entry name" value="THUMP"/>
    <property type="match status" value="1"/>
</dbReference>
<sequence>MNKFGYIKEESEIPEEKKQLSFEEAFAADMEQETRRKQIDYLVPHDLNIQALSYLRIKFDGILPSEFVFKILRDIEESKMKTSKLIPIDIICGAEMSEIKDTLKTQYTRFRESNLDEPMTKKFAFIPQIRLCNKVSKDEIFSMSAELVRDHYNIDLKNPDYVIMFQIFKNYCGISFLKDYFKLKKYNVESQNITLVSKIPPVIHEGLNITFTYLVPRNSIDFDFYINSTSNAVSFEKQRIHVFQKEFDQYIYFKVSLIKPAREKANYDYNSEVNLSIIESCGVVRIGKCPSYNKRNVFLAVDYEIRDTTSPVDIVLELSSNSGYGISFAMSPNCPKVDYQALRNVTIHNVRIPANTAQFFRINYYLDWRDFTASDDICSFSAVSYNGEIGNAICRMGLTSFDDSCNNSIVRPYVVASIVFGCLTVISLIAYIYMHLRRFKIVKEDNFSSTMALNMSSSRINK</sequence>
<dbReference type="Proteomes" id="UP000030755">
    <property type="component" value="Unassembled WGS sequence"/>
</dbReference>
<organism evidence="4 5">
    <name type="scientific">Rozella allomycis (strain CSF55)</name>
    <dbReference type="NCBI Taxonomy" id="988480"/>
    <lineage>
        <taxon>Eukaryota</taxon>
        <taxon>Fungi</taxon>
        <taxon>Fungi incertae sedis</taxon>
        <taxon>Cryptomycota</taxon>
        <taxon>Cryptomycota incertae sedis</taxon>
        <taxon>Rozella</taxon>
    </lineage>
</organism>
<evidence type="ECO:0000313" key="4">
    <source>
        <dbReference type="EMBL" id="EPZ36289.1"/>
    </source>
</evidence>
<feature type="domain" description="THUMP" evidence="3">
    <location>
        <begin position="66"/>
        <end position="178"/>
    </location>
</feature>
<dbReference type="EMBL" id="KE560603">
    <property type="protein sequence ID" value="EPZ36289.1"/>
    <property type="molecule type" value="Genomic_DNA"/>
</dbReference>
<dbReference type="PROSITE" id="PS51165">
    <property type="entry name" value="THUMP"/>
    <property type="match status" value="1"/>
</dbReference>
<reference evidence="4 5" key="1">
    <citation type="journal article" date="2013" name="Curr. Biol.">
        <title>Shared signatures of parasitism and phylogenomics unite Cryptomycota and microsporidia.</title>
        <authorList>
            <person name="James T.Y."/>
            <person name="Pelin A."/>
            <person name="Bonen L."/>
            <person name="Ahrendt S."/>
            <person name="Sain D."/>
            <person name="Corradi N."/>
            <person name="Stajich J.E."/>
        </authorList>
    </citation>
    <scope>NUCLEOTIDE SEQUENCE [LARGE SCALE GENOMIC DNA]</scope>
    <source>
        <strain evidence="4 5">CSF55</strain>
    </source>
</reference>
<keyword evidence="2" id="KW-1133">Transmembrane helix</keyword>
<keyword evidence="2" id="KW-0812">Transmembrane</keyword>
<name>A0A075B137_ROZAC</name>
<dbReference type="Gene3D" id="3.30.2300.10">
    <property type="entry name" value="THUMP superfamily"/>
    <property type="match status" value="1"/>
</dbReference>